<dbReference type="Pfam" id="PF00155">
    <property type="entry name" value="Aminotran_1_2"/>
    <property type="match status" value="1"/>
</dbReference>
<comment type="subunit">
    <text evidence="3">Homodimer.</text>
</comment>
<dbReference type="InterPro" id="IPR015424">
    <property type="entry name" value="PyrdxlP-dep_Trfase"/>
</dbReference>
<dbReference type="FunFam" id="3.40.640.10:FF:000053">
    <property type="entry name" value="Aminotransferase, class I"/>
    <property type="match status" value="1"/>
</dbReference>
<dbReference type="CDD" id="cd00609">
    <property type="entry name" value="AAT_like"/>
    <property type="match status" value="1"/>
</dbReference>
<dbReference type="RefSeq" id="WP_099070602.1">
    <property type="nucleotide sequence ID" value="NZ_LAHD01000074.1"/>
</dbReference>
<evidence type="ECO:0000313" key="8">
    <source>
        <dbReference type="EMBL" id="PHK01090.1"/>
    </source>
</evidence>
<comment type="similarity">
    <text evidence="2">Belongs to the class-I pyridoxal-phosphate-dependent aminotransferase family.</text>
</comment>
<dbReference type="EMBL" id="LAHD01000074">
    <property type="protein sequence ID" value="PHK01090.1"/>
    <property type="molecule type" value="Genomic_DNA"/>
</dbReference>
<protein>
    <submittedName>
        <fullName evidence="8">Aminotransferase</fullName>
    </submittedName>
</protein>
<evidence type="ECO:0000256" key="5">
    <source>
        <dbReference type="ARBA" id="ARBA00022679"/>
    </source>
</evidence>
<organism evidence="8 9">
    <name type="scientific">Nostoc linckia z8</name>
    <dbReference type="NCBI Taxonomy" id="1628746"/>
    <lineage>
        <taxon>Bacteria</taxon>
        <taxon>Bacillati</taxon>
        <taxon>Cyanobacteriota</taxon>
        <taxon>Cyanophyceae</taxon>
        <taxon>Nostocales</taxon>
        <taxon>Nostocaceae</taxon>
        <taxon>Nostoc</taxon>
    </lineage>
</organism>
<dbReference type="GO" id="GO:1901605">
    <property type="term" value="P:alpha-amino acid metabolic process"/>
    <property type="evidence" value="ECO:0007669"/>
    <property type="project" value="TreeGrafter"/>
</dbReference>
<dbReference type="Gene3D" id="3.40.640.10">
    <property type="entry name" value="Type I PLP-dependent aspartate aminotransferase-like (Major domain)"/>
    <property type="match status" value="1"/>
</dbReference>
<dbReference type="GO" id="GO:0030170">
    <property type="term" value="F:pyridoxal phosphate binding"/>
    <property type="evidence" value="ECO:0007669"/>
    <property type="project" value="InterPro"/>
</dbReference>
<keyword evidence="6" id="KW-0663">Pyridoxal phosphate</keyword>
<dbReference type="InterPro" id="IPR004839">
    <property type="entry name" value="Aminotransferase_I/II_large"/>
</dbReference>
<dbReference type="PANTHER" id="PTHR42790:SF19">
    <property type="entry name" value="KYNURENINE_ALPHA-AMINOADIPATE AMINOTRANSFERASE, MITOCHONDRIAL"/>
    <property type="match status" value="1"/>
</dbReference>
<dbReference type="GO" id="GO:0008483">
    <property type="term" value="F:transaminase activity"/>
    <property type="evidence" value="ECO:0007669"/>
    <property type="project" value="UniProtKB-KW"/>
</dbReference>
<sequence length="400" mass="43293">MASIMHTYQIADLFTEQAKNLAPLTYGTELTKIVTVSFTYGLADPTLFPYADLAAATASVLAQEAAAALNYGPPSAQLYEQIILRLQAQGIAADRDRLLIGYGSGQILGLLPDVFIEPGDVVIVEGPTFLGVVVRFVHAGASLVTIPVDELGMNVDVLEETLRDLKKQGIRPKFIYTIPTFHNPTGTTMPLSRRQKLVALAAEYGVLVVEDDAYKDLRFQGETVPSLASLDQEGWVLYVSTFSKIIAPGVRLGFACGDRAIIERLAMFKSEGPVGPFVSHVVGCYCATGKLDAHIQKLIVSYKHKCNLLLDAIAAEFPSDVVALSPDGGFFVWCKLPQNISAKALLNACAEHGVSFLPGTRCYANGQGDDAIRLAFSFQPNDKIVEGIATLGKVLRQWQR</sequence>
<proteinExistence type="inferred from homology"/>
<dbReference type="SUPFAM" id="SSF53383">
    <property type="entry name" value="PLP-dependent transferases"/>
    <property type="match status" value="1"/>
</dbReference>
<dbReference type="Gene3D" id="3.90.1150.10">
    <property type="entry name" value="Aspartate Aminotransferase, domain 1"/>
    <property type="match status" value="1"/>
</dbReference>
<gene>
    <name evidence="8" type="ORF">VF08_22740</name>
</gene>
<dbReference type="PANTHER" id="PTHR42790">
    <property type="entry name" value="AMINOTRANSFERASE"/>
    <property type="match status" value="1"/>
</dbReference>
<dbReference type="Proteomes" id="UP000222310">
    <property type="component" value="Unassembled WGS sequence"/>
</dbReference>
<evidence type="ECO:0000259" key="7">
    <source>
        <dbReference type="Pfam" id="PF00155"/>
    </source>
</evidence>
<keyword evidence="5" id="KW-0808">Transferase</keyword>
<comment type="cofactor">
    <cofactor evidence="1">
        <name>pyridoxal 5'-phosphate</name>
        <dbReference type="ChEBI" id="CHEBI:597326"/>
    </cofactor>
</comment>
<dbReference type="InterPro" id="IPR015421">
    <property type="entry name" value="PyrdxlP-dep_Trfase_major"/>
</dbReference>
<evidence type="ECO:0000313" key="9">
    <source>
        <dbReference type="Proteomes" id="UP000222310"/>
    </source>
</evidence>
<name>A0A9Q5Z9I1_NOSLI</name>
<accession>A0A9Q5Z9I1</accession>
<dbReference type="AlphaFoldDB" id="A0A9Q5Z9I1"/>
<dbReference type="InterPro" id="IPR015422">
    <property type="entry name" value="PyrdxlP-dep_Trfase_small"/>
</dbReference>
<comment type="caution">
    <text evidence="8">The sequence shown here is derived from an EMBL/GenBank/DDBJ whole genome shotgun (WGS) entry which is preliminary data.</text>
</comment>
<evidence type="ECO:0000256" key="2">
    <source>
        <dbReference type="ARBA" id="ARBA00007441"/>
    </source>
</evidence>
<dbReference type="InterPro" id="IPR050859">
    <property type="entry name" value="Class-I_PLP-dep_aminotransf"/>
</dbReference>
<dbReference type="GeneID" id="57098020"/>
<feature type="domain" description="Aminotransferase class I/classII large" evidence="7">
    <location>
        <begin position="55"/>
        <end position="376"/>
    </location>
</feature>
<keyword evidence="4 8" id="KW-0032">Aminotransferase</keyword>
<reference evidence="8 9" key="1">
    <citation type="submission" date="2015-02" db="EMBL/GenBank/DDBJ databases">
        <title>Nostoc linckia genome annotation.</title>
        <authorList>
            <person name="Zhou Z."/>
        </authorList>
    </citation>
    <scope>NUCLEOTIDE SEQUENCE [LARGE SCALE GENOMIC DNA]</scope>
    <source>
        <strain evidence="9">z8</strain>
    </source>
</reference>
<evidence type="ECO:0000256" key="1">
    <source>
        <dbReference type="ARBA" id="ARBA00001933"/>
    </source>
</evidence>
<evidence type="ECO:0000256" key="6">
    <source>
        <dbReference type="ARBA" id="ARBA00022898"/>
    </source>
</evidence>
<evidence type="ECO:0000256" key="4">
    <source>
        <dbReference type="ARBA" id="ARBA00022576"/>
    </source>
</evidence>
<evidence type="ECO:0000256" key="3">
    <source>
        <dbReference type="ARBA" id="ARBA00011738"/>
    </source>
</evidence>